<evidence type="ECO:0000313" key="4">
    <source>
        <dbReference type="Proteomes" id="UP000320799"/>
    </source>
</evidence>
<name>A0A514CSR8_9CAUD</name>
<evidence type="ECO:0000313" key="3">
    <source>
        <dbReference type="EMBL" id="QDH83527.1"/>
    </source>
</evidence>
<keyword evidence="2" id="KW-0812">Transmembrane</keyword>
<proteinExistence type="predicted"/>
<protein>
    <submittedName>
        <fullName evidence="3">Uncharacterized protein</fullName>
    </submittedName>
</protein>
<dbReference type="EMBL" id="MN094788">
    <property type="protein sequence ID" value="QDH83527.1"/>
    <property type="molecule type" value="Genomic_DNA"/>
</dbReference>
<dbReference type="GeneID" id="56135984"/>
<keyword evidence="2" id="KW-0472">Membrane</keyword>
<dbReference type="Proteomes" id="UP000320799">
    <property type="component" value="Segment"/>
</dbReference>
<accession>A0A514CSR8</accession>
<dbReference type="RefSeq" id="YP_009903708.1">
    <property type="nucleotide sequence ID" value="NC_049849.1"/>
</dbReference>
<feature type="transmembrane region" description="Helical" evidence="2">
    <location>
        <begin position="318"/>
        <end position="336"/>
    </location>
</feature>
<organism evidence="3 4">
    <name type="scientific">Achromobacter phage Motura</name>
    <dbReference type="NCBI Taxonomy" id="2591403"/>
    <lineage>
        <taxon>Viruses</taxon>
        <taxon>Duplodnaviria</taxon>
        <taxon>Heunggongvirae</taxon>
        <taxon>Uroviricota</taxon>
        <taxon>Caudoviricetes</taxon>
        <taxon>Moturavirus</taxon>
        <taxon>Moturavirus motura</taxon>
    </lineage>
</organism>
<sequence length="340" mass="39334">MAKLNMVQREPATPSAKRVFAHQDLPLDKMVVSVTRAQNIFACIGAYIDSKAEKWTKDHGELAAFHESQDDDLSNDLELLNKIWYEYLRMSILVKVGITYDDYLRDYPEYFENANSQKDPHVRVEQLRANSMHSWVRNAISEASEAADIHTWDRDRSYTRHDSTPQVYRPPLSEYRTDTLPPIRVYGRPYKPNVAHMVQKKWAGYADDAAVAEYAVQDFAVGREHATMFRDVENGSLFTKWEEEYEQHIRQFNARWADLRNILREALERIAFVSGEASVAFEQKQKEKQEQEARAAAAEAARKIAEENRPAVSVVERGVIGITLFLVVAYFGYQYIKPYI</sequence>
<dbReference type="KEGG" id="vg:56135984"/>
<reference evidence="3 4" key="1">
    <citation type="submission" date="2019-06" db="EMBL/GenBank/DDBJ databases">
        <authorList>
            <person name="Kincaid V.D."/>
            <person name="Fuller A."/>
            <person name="Hodges K."/>
            <person name="Bansal M."/>
            <person name="Essig J."/>
            <person name="Johnson A."/>
        </authorList>
    </citation>
    <scope>NUCLEOTIDE SEQUENCE [LARGE SCALE GENOMIC DNA]</scope>
</reference>
<keyword evidence="2" id="KW-1133">Transmembrane helix</keyword>
<evidence type="ECO:0000256" key="2">
    <source>
        <dbReference type="SAM" id="Phobius"/>
    </source>
</evidence>
<keyword evidence="4" id="KW-1185">Reference proteome</keyword>
<feature type="coiled-coil region" evidence="1">
    <location>
        <begin position="279"/>
        <end position="308"/>
    </location>
</feature>
<keyword evidence="1" id="KW-0175">Coiled coil</keyword>
<evidence type="ECO:0000256" key="1">
    <source>
        <dbReference type="SAM" id="Coils"/>
    </source>
</evidence>